<sequence>MKMAIDAHCLEGNRTGVGRYLSSILKEWRKANLKHEIILYFKDEIPEDFSALNNFFIPKLLPRIFGRRSTFLFIHFAIPKAVKDDSPQVFFAPEYIAPLGLKIPLVLTLHDIIYASKPKLHSWPSPFDRIFLGMVSKRAAKKAAAILVPSEFTKLEVMRVWSIGKKKIFITQLAAGKEFTRTQDKGLIEKIKNIYGITDKFFMFVGSAFPRRHVLECMKAFAKIADQNSDYQFLIAGVDCYKKPGILDTVAKNFNQELGREALVRKNFAASSDLPILYSAAEATIWLSDYEGFGLPPLESISCGTPVITNKAGSLPEVVGDCAFFVSDPSDASLISYAMLKIIEGGRNKEALQLCGPNRAKNFSWEQCAKQTMEILISCAGK</sequence>
<dbReference type="CDD" id="cd03809">
    <property type="entry name" value="GT4_MtfB-like"/>
    <property type="match status" value="1"/>
</dbReference>
<dbReference type="InterPro" id="IPR028098">
    <property type="entry name" value="Glyco_trans_4-like_N"/>
</dbReference>
<reference evidence="4 5" key="1">
    <citation type="journal article" date="2016" name="Nat. Commun.">
        <title>Thousands of microbial genomes shed light on interconnected biogeochemical processes in an aquifer system.</title>
        <authorList>
            <person name="Anantharaman K."/>
            <person name="Brown C.T."/>
            <person name="Hug L.A."/>
            <person name="Sharon I."/>
            <person name="Castelle C.J."/>
            <person name="Probst A.J."/>
            <person name="Thomas B.C."/>
            <person name="Singh A."/>
            <person name="Wilkins M.J."/>
            <person name="Karaoz U."/>
            <person name="Brodie E.L."/>
            <person name="Williams K.H."/>
            <person name="Hubbard S.S."/>
            <person name="Banfield J.F."/>
        </authorList>
    </citation>
    <scope>NUCLEOTIDE SEQUENCE [LARGE SCALE GENOMIC DNA]</scope>
</reference>
<evidence type="ECO:0000313" key="5">
    <source>
        <dbReference type="Proteomes" id="UP000178869"/>
    </source>
</evidence>
<dbReference type="Pfam" id="PF00534">
    <property type="entry name" value="Glycos_transf_1"/>
    <property type="match status" value="1"/>
</dbReference>
<dbReference type="AlphaFoldDB" id="A0A1G2PC19"/>
<evidence type="ECO:0000313" key="4">
    <source>
        <dbReference type="EMBL" id="OHA45874.1"/>
    </source>
</evidence>
<evidence type="ECO:0000256" key="1">
    <source>
        <dbReference type="ARBA" id="ARBA00022679"/>
    </source>
</evidence>
<dbReference type="GO" id="GO:0009103">
    <property type="term" value="P:lipopolysaccharide biosynthetic process"/>
    <property type="evidence" value="ECO:0007669"/>
    <property type="project" value="TreeGrafter"/>
</dbReference>
<dbReference type="Proteomes" id="UP000178869">
    <property type="component" value="Unassembled WGS sequence"/>
</dbReference>
<dbReference type="EMBL" id="MHSR01000025">
    <property type="protein sequence ID" value="OHA45874.1"/>
    <property type="molecule type" value="Genomic_DNA"/>
</dbReference>
<organism evidence="4 5">
    <name type="scientific">Candidatus Terrybacteria bacterium RIFCSPHIGHO2_01_FULL_43_35</name>
    <dbReference type="NCBI Taxonomy" id="1802361"/>
    <lineage>
        <taxon>Bacteria</taxon>
        <taxon>Candidatus Terryibacteriota</taxon>
    </lineage>
</organism>
<accession>A0A1G2PC19</accession>
<feature type="domain" description="Glycosyltransferase subfamily 4-like N-terminal" evidence="3">
    <location>
        <begin position="16"/>
        <end position="169"/>
    </location>
</feature>
<dbReference type="Pfam" id="PF13439">
    <property type="entry name" value="Glyco_transf_4"/>
    <property type="match status" value="1"/>
</dbReference>
<evidence type="ECO:0008006" key="6">
    <source>
        <dbReference type="Google" id="ProtNLM"/>
    </source>
</evidence>
<feature type="domain" description="Glycosyl transferase family 1" evidence="2">
    <location>
        <begin position="190"/>
        <end position="347"/>
    </location>
</feature>
<name>A0A1G2PC19_9BACT</name>
<evidence type="ECO:0000259" key="2">
    <source>
        <dbReference type="Pfam" id="PF00534"/>
    </source>
</evidence>
<dbReference type="PANTHER" id="PTHR46401:SF2">
    <property type="entry name" value="GLYCOSYLTRANSFERASE WBBK-RELATED"/>
    <property type="match status" value="1"/>
</dbReference>
<dbReference type="GO" id="GO:0016757">
    <property type="term" value="F:glycosyltransferase activity"/>
    <property type="evidence" value="ECO:0007669"/>
    <property type="project" value="InterPro"/>
</dbReference>
<comment type="caution">
    <text evidence="4">The sequence shown here is derived from an EMBL/GenBank/DDBJ whole genome shotgun (WGS) entry which is preliminary data.</text>
</comment>
<proteinExistence type="predicted"/>
<dbReference type="Gene3D" id="3.40.50.2000">
    <property type="entry name" value="Glycogen Phosphorylase B"/>
    <property type="match status" value="2"/>
</dbReference>
<dbReference type="SUPFAM" id="SSF53756">
    <property type="entry name" value="UDP-Glycosyltransferase/glycogen phosphorylase"/>
    <property type="match status" value="1"/>
</dbReference>
<dbReference type="InterPro" id="IPR001296">
    <property type="entry name" value="Glyco_trans_1"/>
</dbReference>
<keyword evidence="1" id="KW-0808">Transferase</keyword>
<protein>
    <recommendedName>
        <fullName evidence="6">Glycosyl transferase family 1 domain-containing protein</fullName>
    </recommendedName>
</protein>
<gene>
    <name evidence="4" type="ORF">A2828_01220</name>
</gene>
<evidence type="ECO:0000259" key="3">
    <source>
        <dbReference type="Pfam" id="PF13439"/>
    </source>
</evidence>
<dbReference type="PANTHER" id="PTHR46401">
    <property type="entry name" value="GLYCOSYLTRANSFERASE WBBK-RELATED"/>
    <property type="match status" value="1"/>
</dbReference>